<dbReference type="CDD" id="cd17470">
    <property type="entry name" value="T3SS_Flik_C"/>
    <property type="match status" value="1"/>
</dbReference>
<keyword evidence="4" id="KW-1185">Reference proteome</keyword>
<dbReference type="Gene3D" id="3.30.750.140">
    <property type="match status" value="1"/>
</dbReference>
<dbReference type="InterPro" id="IPR038610">
    <property type="entry name" value="FliK-like_C_sf"/>
</dbReference>
<feature type="region of interest" description="Disordered" evidence="1">
    <location>
        <begin position="375"/>
        <end position="394"/>
    </location>
</feature>
<dbReference type="AlphaFoldDB" id="A0A0G3EY90"/>
<evidence type="ECO:0000256" key="1">
    <source>
        <dbReference type="SAM" id="MobiDB-lite"/>
    </source>
</evidence>
<feature type="compositionally biased region" description="Low complexity" evidence="1">
    <location>
        <begin position="231"/>
        <end position="241"/>
    </location>
</feature>
<dbReference type="RefSeq" id="WP_047215640.1">
    <property type="nucleotide sequence ID" value="NZ_CP011568.3"/>
</dbReference>
<feature type="compositionally biased region" description="Polar residues" evidence="1">
    <location>
        <begin position="210"/>
        <end position="230"/>
    </location>
</feature>
<proteinExistence type="predicted"/>
<sequence length="394" mass="39581">MVGLDSLLASSLARRLDVLMEALDSAPANAVGESASTNVAVAADTPSSTTDGADAHQLNTGAAPPRPPAVLSSAARTIDTLLSLAPDAPGPVTGTEPLWPLPPGDATHALAPVIVAALHQAMDSSGLFYESHLAQWASGGRSLEQLQTEPQTQWPPDTRLLAGLPASAANPDTGSGETLSGQTHALYSANPAGPPTAAPTPAASALAQGMTPSGTTSNTAQGTAPAPQQLSTPSAAPGGLAAAGTTAQAGVSGNLNLVRQQLEMLVVPRFQWQGEAWPGAPLQWHAEERRPDTPPGVRPAPSSWHTHLRLSLAQLGTVEVSLALVGNQLQAKIEAADAGTAELLAGGGADLRQRFSANGLSTSQLVIGQLGASPAAAAPIPDDKPEAADAGAVP</sequence>
<protein>
    <recommendedName>
        <fullName evidence="2">Flagellar hook-length control protein-like C-terminal domain-containing protein</fullName>
    </recommendedName>
</protein>
<feature type="region of interest" description="Disordered" evidence="1">
    <location>
        <begin position="144"/>
        <end position="241"/>
    </location>
</feature>
<dbReference type="OrthoDB" id="5296742at2"/>
<dbReference type="Pfam" id="PF02120">
    <property type="entry name" value="Flg_hook"/>
    <property type="match status" value="1"/>
</dbReference>
<evidence type="ECO:0000259" key="2">
    <source>
        <dbReference type="Pfam" id="PF02120"/>
    </source>
</evidence>
<feature type="compositionally biased region" description="Polar residues" evidence="1">
    <location>
        <begin position="170"/>
        <end position="185"/>
    </location>
</feature>
<feature type="region of interest" description="Disordered" evidence="1">
    <location>
        <begin position="29"/>
        <end position="70"/>
    </location>
</feature>
<dbReference type="KEGG" id="ptx:ABW99_17490"/>
<dbReference type="PATRIC" id="fig|445709.3.peg.3692"/>
<feature type="domain" description="Flagellar hook-length control protein-like C-terminal" evidence="2">
    <location>
        <begin position="299"/>
        <end position="370"/>
    </location>
</feature>
<dbReference type="Proteomes" id="UP000036700">
    <property type="component" value="Chromosome"/>
</dbReference>
<dbReference type="EMBL" id="CP011568">
    <property type="protein sequence ID" value="AKJ69731.1"/>
    <property type="molecule type" value="Genomic_DNA"/>
</dbReference>
<name>A0A0G3EY90_9BURK</name>
<evidence type="ECO:0000313" key="3">
    <source>
        <dbReference type="EMBL" id="AKJ69731.1"/>
    </source>
</evidence>
<dbReference type="InterPro" id="IPR021136">
    <property type="entry name" value="Flagellar_hook_control-like_C"/>
</dbReference>
<gene>
    <name evidence="3" type="ORF">ABW99_17490</name>
</gene>
<evidence type="ECO:0000313" key="4">
    <source>
        <dbReference type="Proteomes" id="UP000036700"/>
    </source>
</evidence>
<feature type="compositionally biased region" description="Polar residues" evidence="1">
    <location>
        <begin position="144"/>
        <end position="155"/>
    </location>
</feature>
<feature type="compositionally biased region" description="Polar residues" evidence="1">
    <location>
        <begin position="34"/>
        <end position="51"/>
    </location>
</feature>
<accession>A0A0G3EY90</accession>
<reference evidence="4" key="1">
    <citation type="submission" date="2015-06" db="EMBL/GenBank/DDBJ databases">
        <authorList>
            <person name="Lim Y.L."/>
            <person name="Ee R."/>
            <person name="Yong D."/>
            <person name="How K.Y."/>
            <person name="Yin W.F."/>
            <person name="Chan K.G."/>
        </authorList>
    </citation>
    <scope>NUCLEOTIDE SEQUENCE [LARGE SCALE GENOMIC DNA]</scope>
    <source>
        <strain evidence="4">DSM 25325</strain>
    </source>
</reference>
<organism evidence="3 4">
    <name type="scientific">Pandoraea thiooxydans</name>
    <dbReference type="NCBI Taxonomy" id="445709"/>
    <lineage>
        <taxon>Bacteria</taxon>
        <taxon>Pseudomonadati</taxon>
        <taxon>Pseudomonadota</taxon>
        <taxon>Betaproteobacteria</taxon>
        <taxon>Burkholderiales</taxon>
        <taxon>Burkholderiaceae</taxon>
        <taxon>Pandoraea</taxon>
    </lineage>
</organism>
<dbReference type="STRING" id="445709.ABW99_17490"/>